<dbReference type="PANTHER" id="PTHR37326">
    <property type="entry name" value="BLL3975 PROTEIN"/>
    <property type="match status" value="1"/>
</dbReference>
<accession>A0A382ZIS2</accession>
<sequence length="101" mass="10748">MTQITSTIDFDLEGKQVGTLRVPHSVTRSAYGVLPIPVAMVRNGMGPRVLLTAGNHGDEYEGQVVLTRLTQELQADEITGTVIVIPALNLPAVLAATRVSP</sequence>
<evidence type="ECO:0000256" key="1">
    <source>
        <dbReference type="ARBA" id="ARBA00001947"/>
    </source>
</evidence>
<evidence type="ECO:0000256" key="4">
    <source>
        <dbReference type="ARBA" id="ARBA00022833"/>
    </source>
</evidence>
<evidence type="ECO:0000259" key="5">
    <source>
        <dbReference type="Pfam" id="PF24827"/>
    </source>
</evidence>
<reference evidence="6" key="1">
    <citation type="submission" date="2018-05" db="EMBL/GenBank/DDBJ databases">
        <authorList>
            <person name="Lanie J.A."/>
            <person name="Ng W.-L."/>
            <person name="Kazmierczak K.M."/>
            <person name="Andrzejewski T.M."/>
            <person name="Davidsen T.M."/>
            <person name="Wayne K.J."/>
            <person name="Tettelin H."/>
            <person name="Glass J.I."/>
            <person name="Rusch D."/>
            <person name="Podicherti R."/>
            <person name="Tsui H.-C.T."/>
            <person name="Winkler M.E."/>
        </authorList>
    </citation>
    <scope>NUCLEOTIDE SEQUENCE</scope>
</reference>
<dbReference type="PANTHER" id="PTHR37326:SF1">
    <property type="entry name" value="BLL3975 PROTEIN"/>
    <property type="match status" value="1"/>
</dbReference>
<protein>
    <recommendedName>
        <fullName evidence="5">Succinylglutamate desuccinylase/Aspartoacylase catalytic domain-containing protein</fullName>
    </recommendedName>
</protein>
<name>A0A382ZIS2_9ZZZZ</name>
<dbReference type="GO" id="GO:0016788">
    <property type="term" value="F:hydrolase activity, acting on ester bonds"/>
    <property type="evidence" value="ECO:0007669"/>
    <property type="project" value="InterPro"/>
</dbReference>
<dbReference type="GO" id="GO:0046872">
    <property type="term" value="F:metal ion binding"/>
    <property type="evidence" value="ECO:0007669"/>
    <property type="project" value="UniProtKB-KW"/>
</dbReference>
<keyword evidence="3" id="KW-0378">Hydrolase</keyword>
<comment type="cofactor">
    <cofactor evidence="1">
        <name>Zn(2+)</name>
        <dbReference type="ChEBI" id="CHEBI:29105"/>
    </cofactor>
</comment>
<evidence type="ECO:0000313" key="6">
    <source>
        <dbReference type="EMBL" id="SVD95457.1"/>
    </source>
</evidence>
<dbReference type="InterPro" id="IPR055438">
    <property type="entry name" value="AstE_AspA_cat"/>
</dbReference>
<dbReference type="EMBL" id="UINC01184305">
    <property type="protein sequence ID" value="SVD95457.1"/>
    <property type="molecule type" value="Genomic_DNA"/>
</dbReference>
<evidence type="ECO:0000256" key="3">
    <source>
        <dbReference type="ARBA" id="ARBA00022801"/>
    </source>
</evidence>
<keyword evidence="2" id="KW-0479">Metal-binding</keyword>
<dbReference type="SUPFAM" id="SSF53187">
    <property type="entry name" value="Zn-dependent exopeptidases"/>
    <property type="match status" value="1"/>
</dbReference>
<feature type="non-terminal residue" evidence="6">
    <location>
        <position position="101"/>
    </location>
</feature>
<dbReference type="Pfam" id="PF24827">
    <property type="entry name" value="AstE_AspA_cat"/>
    <property type="match status" value="1"/>
</dbReference>
<keyword evidence="4" id="KW-0862">Zinc</keyword>
<gene>
    <name evidence="6" type="ORF">METZ01_LOCUS448311</name>
</gene>
<dbReference type="Gene3D" id="3.40.630.10">
    <property type="entry name" value="Zn peptidases"/>
    <property type="match status" value="1"/>
</dbReference>
<organism evidence="6">
    <name type="scientific">marine metagenome</name>
    <dbReference type="NCBI Taxonomy" id="408172"/>
    <lineage>
        <taxon>unclassified sequences</taxon>
        <taxon>metagenomes</taxon>
        <taxon>ecological metagenomes</taxon>
    </lineage>
</organism>
<feature type="domain" description="Succinylglutamate desuccinylase/Aspartoacylase catalytic" evidence="5">
    <location>
        <begin position="46"/>
        <end position="101"/>
    </location>
</feature>
<proteinExistence type="predicted"/>
<evidence type="ECO:0000256" key="2">
    <source>
        <dbReference type="ARBA" id="ARBA00022723"/>
    </source>
</evidence>
<dbReference type="AlphaFoldDB" id="A0A382ZIS2"/>
<dbReference type="InterPro" id="IPR053138">
    <property type="entry name" value="N-alpha-Ac-DABA_deacetylase"/>
</dbReference>